<evidence type="ECO:0000313" key="7">
    <source>
        <dbReference type="EMBL" id="GAA1080219.1"/>
    </source>
</evidence>
<keyword evidence="2" id="KW-0479">Metal-binding</keyword>
<evidence type="ECO:0000256" key="4">
    <source>
        <dbReference type="ARBA" id="ARBA00022833"/>
    </source>
</evidence>
<name>A0ABN1TGC4_9ACTN</name>
<dbReference type="InterPro" id="IPR051607">
    <property type="entry name" value="Metallo-dep_hydrolases"/>
</dbReference>
<dbReference type="InterPro" id="IPR011059">
    <property type="entry name" value="Metal-dep_hydrolase_composite"/>
</dbReference>
<evidence type="ECO:0000256" key="2">
    <source>
        <dbReference type="ARBA" id="ARBA00022723"/>
    </source>
</evidence>
<evidence type="ECO:0000256" key="3">
    <source>
        <dbReference type="ARBA" id="ARBA00022801"/>
    </source>
</evidence>
<dbReference type="EMBL" id="BAAALD010000017">
    <property type="protein sequence ID" value="GAA1080219.1"/>
    <property type="molecule type" value="Genomic_DNA"/>
</dbReference>
<organism evidence="7 8">
    <name type="scientific">Kitasatospora arboriphila</name>
    <dbReference type="NCBI Taxonomy" id="258052"/>
    <lineage>
        <taxon>Bacteria</taxon>
        <taxon>Bacillati</taxon>
        <taxon>Actinomycetota</taxon>
        <taxon>Actinomycetes</taxon>
        <taxon>Kitasatosporales</taxon>
        <taxon>Streptomycetaceae</taxon>
        <taxon>Kitasatospora</taxon>
    </lineage>
</organism>
<protein>
    <recommendedName>
        <fullName evidence="6">Amidohydrolase-related domain-containing protein</fullName>
    </recommendedName>
</protein>
<dbReference type="InterPro" id="IPR006680">
    <property type="entry name" value="Amidohydro-rel"/>
</dbReference>
<evidence type="ECO:0000256" key="1">
    <source>
        <dbReference type="ARBA" id="ARBA00001947"/>
    </source>
</evidence>
<dbReference type="Gene3D" id="2.30.40.10">
    <property type="entry name" value="Urease, subunit C, domain 1"/>
    <property type="match status" value="1"/>
</dbReference>
<evidence type="ECO:0000313" key="8">
    <source>
        <dbReference type="Proteomes" id="UP001499987"/>
    </source>
</evidence>
<dbReference type="SUPFAM" id="SSF51556">
    <property type="entry name" value="Metallo-dependent hydrolases"/>
    <property type="match status" value="1"/>
</dbReference>
<comment type="caution">
    <text evidence="7">The sequence shown here is derived from an EMBL/GenBank/DDBJ whole genome shotgun (WGS) entry which is preliminary data.</text>
</comment>
<evidence type="ECO:0000259" key="6">
    <source>
        <dbReference type="Pfam" id="PF01979"/>
    </source>
</evidence>
<dbReference type="Gene3D" id="3.20.20.140">
    <property type="entry name" value="Metal-dependent hydrolases"/>
    <property type="match status" value="1"/>
</dbReference>
<feature type="region of interest" description="Disordered" evidence="5">
    <location>
        <begin position="282"/>
        <end position="309"/>
    </location>
</feature>
<keyword evidence="8" id="KW-1185">Reference proteome</keyword>
<dbReference type="Pfam" id="PF01979">
    <property type="entry name" value="Amidohydro_1"/>
    <property type="match status" value="1"/>
</dbReference>
<keyword evidence="4" id="KW-0862">Zinc</keyword>
<accession>A0ABN1TGC4</accession>
<dbReference type="Proteomes" id="UP001499987">
    <property type="component" value="Unassembled WGS sequence"/>
</dbReference>
<feature type="domain" description="Amidohydrolase-related" evidence="6">
    <location>
        <begin position="130"/>
        <end position="257"/>
    </location>
</feature>
<comment type="cofactor">
    <cofactor evidence="1">
        <name>Zn(2+)</name>
        <dbReference type="ChEBI" id="CHEBI:29105"/>
    </cofactor>
</comment>
<evidence type="ECO:0000256" key="5">
    <source>
        <dbReference type="SAM" id="MobiDB-lite"/>
    </source>
</evidence>
<gene>
    <name evidence="7" type="ORF">GCM10009663_23450</name>
</gene>
<sequence length="322" mass="32923">MRFSHNSRSAAHSDAAVQALVDTGIRGVHAATAPHFGVWDRQWPADLARLCDRFGSGLITFRLAALATDEIAGPGLAYGPELAAAARTLGIGVSVDAVFGAPSSRAVLDWGRAGLLDEQVPLIHATGLGPDAWRAIAATGVTVSLAPTSEPQIGLESAVPAVGEALAVGIRPGLSIDVEVALAGDMFTQMRTLLAIQRMRAVNAAHASGGTAPAPGRIGTADVLDFATLRGARTCGLDGVTGSLTPGKQADLLLLTADEIKNLPLNDPVGAVVLGWNTRTSTPCSSPGGSASGPAASWTSTCPRCAPRRRPRATRILRAATG</sequence>
<dbReference type="PANTHER" id="PTHR11271">
    <property type="entry name" value="GUANINE DEAMINASE"/>
    <property type="match status" value="1"/>
</dbReference>
<dbReference type="InterPro" id="IPR032466">
    <property type="entry name" value="Metal_Hydrolase"/>
</dbReference>
<keyword evidence="3" id="KW-0378">Hydrolase</keyword>
<reference evidence="7 8" key="1">
    <citation type="journal article" date="2019" name="Int. J. Syst. Evol. Microbiol.">
        <title>The Global Catalogue of Microorganisms (GCM) 10K type strain sequencing project: providing services to taxonomists for standard genome sequencing and annotation.</title>
        <authorList>
            <consortium name="The Broad Institute Genomics Platform"/>
            <consortium name="The Broad Institute Genome Sequencing Center for Infectious Disease"/>
            <person name="Wu L."/>
            <person name="Ma J."/>
        </authorList>
    </citation>
    <scope>NUCLEOTIDE SEQUENCE [LARGE SCALE GENOMIC DNA]</scope>
    <source>
        <strain evidence="7 8">JCM 13002</strain>
    </source>
</reference>
<dbReference type="RefSeq" id="WP_344623482.1">
    <property type="nucleotide sequence ID" value="NZ_BAAALD010000017.1"/>
</dbReference>
<dbReference type="PANTHER" id="PTHR11271:SF37">
    <property type="entry name" value="FAMILY PROTEIN, PUTATIVE (AFU_ORTHOLOGUE AFUA_4G00460)-RELATED"/>
    <property type="match status" value="1"/>
</dbReference>
<feature type="compositionally biased region" description="Low complexity" evidence="5">
    <location>
        <begin position="282"/>
        <end position="305"/>
    </location>
</feature>
<proteinExistence type="predicted"/>